<dbReference type="PRINTS" id="PR00180">
    <property type="entry name" value="CRETINALDHBP"/>
</dbReference>
<dbReference type="Proteomes" id="UP000712281">
    <property type="component" value="Unassembled WGS sequence"/>
</dbReference>
<dbReference type="InterPro" id="IPR011074">
    <property type="entry name" value="CRAL/TRIO_N_dom"/>
</dbReference>
<dbReference type="PANTHER" id="PTHR45932:SF6">
    <property type="entry name" value="PATELLIN-3"/>
    <property type="match status" value="1"/>
</dbReference>
<dbReference type="Pfam" id="PF00650">
    <property type="entry name" value="CRAL_TRIO"/>
    <property type="match status" value="1"/>
</dbReference>
<dbReference type="InterPro" id="IPR001251">
    <property type="entry name" value="CRAL-TRIO_dom"/>
</dbReference>
<evidence type="ECO:0000256" key="4">
    <source>
        <dbReference type="SAM" id="MobiDB-lite"/>
    </source>
</evidence>
<dbReference type="GO" id="GO:0008289">
    <property type="term" value="F:lipid binding"/>
    <property type="evidence" value="ECO:0007669"/>
    <property type="project" value="InterPro"/>
</dbReference>
<dbReference type="InterPro" id="IPR036273">
    <property type="entry name" value="CRAL/TRIO_N_dom_sf"/>
</dbReference>
<gene>
    <name evidence="6" type="ORF">F2Q68_00045632</name>
</gene>
<accession>A0A8S9LRA4</accession>
<organism evidence="6 7">
    <name type="scientific">Brassica cretica</name>
    <name type="common">Mustard</name>
    <dbReference type="NCBI Taxonomy" id="69181"/>
    <lineage>
        <taxon>Eukaryota</taxon>
        <taxon>Viridiplantae</taxon>
        <taxon>Streptophyta</taxon>
        <taxon>Embryophyta</taxon>
        <taxon>Tracheophyta</taxon>
        <taxon>Spermatophyta</taxon>
        <taxon>Magnoliopsida</taxon>
        <taxon>eudicotyledons</taxon>
        <taxon>Gunneridae</taxon>
        <taxon>Pentapetalae</taxon>
        <taxon>rosids</taxon>
        <taxon>malvids</taxon>
        <taxon>Brassicales</taxon>
        <taxon>Brassicaceae</taxon>
        <taxon>Brassiceae</taxon>
        <taxon>Brassica</taxon>
    </lineage>
</organism>
<evidence type="ECO:0000256" key="2">
    <source>
        <dbReference type="ARBA" id="ARBA00022448"/>
    </source>
</evidence>
<feature type="compositionally biased region" description="Basic and acidic residues" evidence="4">
    <location>
        <begin position="25"/>
        <end position="39"/>
    </location>
</feature>
<dbReference type="InterPro" id="IPR036865">
    <property type="entry name" value="CRAL-TRIO_dom_sf"/>
</dbReference>
<reference evidence="6" key="1">
    <citation type="submission" date="2019-12" db="EMBL/GenBank/DDBJ databases">
        <title>Genome sequencing and annotation of Brassica cretica.</title>
        <authorList>
            <person name="Studholme D.J."/>
            <person name="Sarris P.F."/>
        </authorList>
    </citation>
    <scope>NUCLEOTIDE SEQUENCE</scope>
    <source>
        <strain evidence="6">PFS-001/15</strain>
        <tissue evidence="6">Leaf</tissue>
    </source>
</reference>
<evidence type="ECO:0000259" key="5">
    <source>
        <dbReference type="PROSITE" id="PS50191"/>
    </source>
</evidence>
<evidence type="ECO:0000256" key="1">
    <source>
        <dbReference type="ARBA" id="ARBA00004370"/>
    </source>
</evidence>
<evidence type="ECO:0000256" key="3">
    <source>
        <dbReference type="ARBA" id="ARBA00023136"/>
    </source>
</evidence>
<proteinExistence type="predicted"/>
<evidence type="ECO:0000313" key="6">
    <source>
        <dbReference type="EMBL" id="KAF2608577.1"/>
    </source>
</evidence>
<feature type="region of interest" description="Disordered" evidence="4">
    <location>
        <begin position="1"/>
        <end position="135"/>
    </location>
</feature>
<dbReference type="AlphaFoldDB" id="A0A8S9LRA4"/>
<dbReference type="CDD" id="cd00170">
    <property type="entry name" value="SEC14"/>
    <property type="match status" value="1"/>
</dbReference>
<dbReference type="Pfam" id="PF03765">
    <property type="entry name" value="CRAL_TRIO_N"/>
    <property type="match status" value="1"/>
</dbReference>
<evidence type="ECO:0000313" key="7">
    <source>
        <dbReference type="Proteomes" id="UP000712281"/>
    </source>
</evidence>
<dbReference type="GO" id="GO:0016020">
    <property type="term" value="C:membrane"/>
    <property type="evidence" value="ECO:0007669"/>
    <property type="project" value="UniProtKB-SubCell"/>
</dbReference>
<dbReference type="SUPFAM" id="SSF46938">
    <property type="entry name" value="CRAL/TRIO N-terminal domain"/>
    <property type="match status" value="1"/>
</dbReference>
<dbReference type="PROSITE" id="PS50191">
    <property type="entry name" value="CRAL_TRIO"/>
    <property type="match status" value="1"/>
</dbReference>
<dbReference type="SMART" id="SM01100">
    <property type="entry name" value="CRAL_TRIO_N"/>
    <property type="match status" value="1"/>
</dbReference>
<feature type="domain" description="CRAL-TRIO" evidence="5">
    <location>
        <begin position="224"/>
        <end position="380"/>
    </location>
</feature>
<dbReference type="PANTHER" id="PTHR45932">
    <property type="entry name" value="PATELLIN-1"/>
    <property type="match status" value="1"/>
</dbReference>
<keyword evidence="3" id="KW-0472">Membrane</keyword>
<feature type="compositionally biased region" description="Basic and acidic residues" evidence="4">
    <location>
        <begin position="94"/>
        <end position="107"/>
    </location>
</feature>
<comment type="caution">
    <text evidence="6">The sequence shown here is derived from an EMBL/GenBank/DDBJ whole genome shotgun (WGS) entry which is preliminary data.</text>
</comment>
<dbReference type="SMART" id="SM00516">
    <property type="entry name" value="SEC14"/>
    <property type="match status" value="1"/>
</dbReference>
<dbReference type="InterPro" id="IPR044834">
    <property type="entry name" value="PATL"/>
</dbReference>
<name>A0A8S9LRA4_BRACR</name>
<keyword evidence="2" id="KW-0813">Transport</keyword>
<dbReference type="EMBL" id="QGKW02000276">
    <property type="protein sequence ID" value="KAF2608577.1"/>
    <property type="molecule type" value="Genomic_DNA"/>
</dbReference>
<sequence>MAEESITTTLPTPQNQPPSELTTPDESKPTLEVSARETETAVTTSTPETETAEEHQPPKVTETAVTTSTPEEETAEVTPEEHQPPKVTETETASTEKKELGNEKSQQEEETERIPQNLGSFKEESSNLSDLSDPEKKSLNELKHLVRDALDNHQFGSAAKPEEDARNAPEEVTIWGVPLLKDDRSDVVLLKFLRARDFKVKDSLTMLKNTIKWRRDFKIDELVDEDLVDDLDKVVFMHGHDREGHPVCYNVYGEFQNKELYNKTFSDEEKRKHFLRTRIQFLERSIRKLDFSSGGVSTIFQINDMKNSPGLGKKELRSATKQAVQLLQDNYPEFVFKQAFINVPWWYLLFYTVIGPFMTPRSKSKLVFAGPSRSAETLFK</sequence>
<protein>
    <recommendedName>
        <fullName evidence="5">CRAL-TRIO domain-containing protein</fullName>
    </recommendedName>
</protein>
<dbReference type="Gene3D" id="3.40.525.10">
    <property type="entry name" value="CRAL-TRIO lipid binding domain"/>
    <property type="match status" value="1"/>
</dbReference>
<comment type="subcellular location">
    <subcellularLocation>
        <location evidence="1">Membrane</location>
    </subcellularLocation>
</comment>
<feature type="compositionally biased region" description="Low complexity" evidence="4">
    <location>
        <begin position="40"/>
        <end position="49"/>
    </location>
</feature>
<dbReference type="SUPFAM" id="SSF52087">
    <property type="entry name" value="CRAL/TRIO domain"/>
    <property type="match status" value="1"/>
</dbReference>